<keyword evidence="2" id="KW-1185">Reference proteome</keyword>
<proteinExistence type="predicted"/>
<dbReference type="Gene3D" id="3.80.10.10">
    <property type="entry name" value="Ribonuclease Inhibitor"/>
    <property type="match status" value="1"/>
</dbReference>
<dbReference type="InterPro" id="IPR032675">
    <property type="entry name" value="LRR_dom_sf"/>
</dbReference>
<sequence length="479" mass="53387">MASLVEIPVELLGLICSDLGTGDILSLCRSCKGLYSAAHPLLFRHITIVWDRSARPDEPPNFTSLLLFILKHPSYARYIKTLNIRKVKYSACHDYSMRLSREGTPPPFLSPEETALVRDVIEELCLPELEYQGWFVSVAEEPNLGATIALILALCTHLESLTVDVDFLQPLNFWFPDMIRSAVSLRKGAATRLSRFQKLTHLTVSNLNSPDFDLPTETFLLSFYLPSITTLCFENALLDPEREPWDPTSASHRGPTWPLARPPLAASLTTLKLNDTKARPGAVEFLLRHTPNLQSLVYVCNLPSSSSPMDLIALRQGLEHVRDTLAHLVVRFDIFADEGLDPTNLAAVLRGSLGPLGSMTALEDINVPLMLLLGQVTPQTAAPLADVLPPNVKRLTINDDLWNYDAFWTWEGEHVGSLLMAFVAGPCKTATPRLEEFVLDVWDNSFESYEYWDDEGKKDALKELTESQGIRCVFSGLIG</sequence>
<dbReference type="Proteomes" id="UP001430848">
    <property type="component" value="Unassembled WGS sequence"/>
</dbReference>
<evidence type="ECO:0008006" key="3">
    <source>
        <dbReference type="Google" id="ProtNLM"/>
    </source>
</evidence>
<comment type="caution">
    <text evidence="1">The sequence shown here is derived from an EMBL/GenBank/DDBJ whole genome shotgun (WGS) entry which is preliminary data.</text>
</comment>
<name>A0ABR1PFB0_DIAER</name>
<dbReference type="EMBL" id="JAKNSF020000013">
    <property type="protein sequence ID" value="KAK7735401.1"/>
    <property type="molecule type" value="Genomic_DNA"/>
</dbReference>
<reference evidence="1 2" key="1">
    <citation type="submission" date="2024-02" db="EMBL/GenBank/DDBJ databases">
        <title>De novo assembly and annotation of 12 fungi associated with fruit tree decline syndrome in Ontario, Canada.</title>
        <authorList>
            <person name="Sulman M."/>
            <person name="Ellouze W."/>
            <person name="Ilyukhin E."/>
        </authorList>
    </citation>
    <scope>NUCLEOTIDE SEQUENCE [LARGE SCALE GENOMIC DNA]</scope>
    <source>
        <strain evidence="1 2">M169</strain>
    </source>
</reference>
<protein>
    <recommendedName>
        <fullName evidence="3">F-box domain-containing protein</fullName>
    </recommendedName>
</protein>
<gene>
    <name evidence="1" type="ORF">SLS63_003871</name>
</gene>
<organism evidence="1 2">
    <name type="scientific">Diaporthe eres</name>
    <name type="common">Phomopsis oblonga</name>
    <dbReference type="NCBI Taxonomy" id="83184"/>
    <lineage>
        <taxon>Eukaryota</taxon>
        <taxon>Fungi</taxon>
        <taxon>Dikarya</taxon>
        <taxon>Ascomycota</taxon>
        <taxon>Pezizomycotina</taxon>
        <taxon>Sordariomycetes</taxon>
        <taxon>Sordariomycetidae</taxon>
        <taxon>Diaporthales</taxon>
        <taxon>Diaporthaceae</taxon>
        <taxon>Diaporthe</taxon>
        <taxon>Diaporthe eres species complex</taxon>
    </lineage>
</organism>
<accession>A0ABR1PFB0</accession>
<evidence type="ECO:0000313" key="2">
    <source>
        <dbReference type="Proteomes" id="UP001430848"/>
    </source>
</evidence>
<evidence type="ECO:0000313" key="1">
    <source>
        <dbReference type="EMBL" id="KAK7735401.1"/>
    </source>
</evidence>